<evidence type="ECO:0000256" key="6">
    <source>
        <dbReference type="ARBA" id="ARBA00022519"/>
    </source>
</evidence>
<comment type="subcellular location">
    <subcellularLocation>
        <location evidence="1">Cell inner membrane</location>
        <topology evidence="1">Single-pass membrane protein</topology>
    </subcellularLocation>
</comment>
<name>A0A4R3L416_9GAMM</name>
<keyword evidence="9 11" id="KW-0472">Membrane</keyword>
<dbReference type="InterPro" id="IPR000983">
    <property type="entry name" value="Bac_GSPG_pilin"/>
</dbReference>
<dbReference type="RefSeq" id="WP_123521497.1">
    <property type="nucleotide sequence ID" value="NZ_JBHLWF010000081.1"/>
</dbReference>
<dbReference type="GO" id="GO:0015627">
    <property type="term" value="C:type II protein secretion system complex"/>
    <property type="evidence" value="ECO:0007669"/>
    <property type="project" value="InterPro"/>
</dbReference>
<evidence type="ECO:0000259" key="12">
    <source>
        <dbReference type="Pfam" id="PF08334"/>
    </source>
</evidence>
<keyword evidence="7 11" id="KW-0812">Transmembrane</keyword>
<dbReference type="OrthoDB" id="9795612at2"/>
<evidence type="ECO:0000256" key="8">
    <source>
        <dbReference type="ARBA" id="ARBA00022989"/>
    </source>
</evidence>
<sequence length="159" mass="17397">MARDRNIQTTGGRRRSVHSGFTLIEILVVVVILGILAAVVVPNLMDQPDKAAEVRVRQDIQSLMTALDMYKLDNFTYPSTQQGLEALVQRPGGSPAAPNWKQGGYLRQPQIPRDPWGNAYQYLSPGRSGPYEVYSLGADGQPGGDGRNADIGSWDLQKS</sequence>
<evidence type="ECO:0000256" key="5">
    <source>
        <dbReference type="ARBA" id="ARBA00022481"/>
    </source>
</evidence>
<dbReference type="GO" id="GO:0015628">
    <property type="term" value="P:protein secretion by the type II secretion system"/>
    <property type="evidence" value="ECO:0007669"/>
    <property type="project" value="InterPro"/>
</dbReference>
<protein>
    <recommendedName>
        <fullName evidence="3">Type II secretion system core protein G</fullName>
    </recommendedName>
</protein>
<evidence type="ECO:0000256" key="4">
    <source>
        <dbReference type="ARBA" id="ARBA00022475"/>
    </source>
</evidence>
<organism evidence="13 14">
    <name type="scientific">Pseudofulvimonas gallinarii</name>
    <dbReference type="NCBI Taxonomy" id="634155"/>
    <lineage>
        <taxon>Bacteria</taxon>
        <taxon>Pseudomonadati</taxon>
        <taxon>Pseudomonadota</taxon>
        <taxon>Gammaproteobacteria</taxon>
        <taxon>Lysobacterales</taxon>
        <taxon>Rhodanobacteraceae</taxon>
        <taxon>Pseudofulvimonas</taxon>
    </lineage>
</organism>
<evidence type="ECO:0000256" key="10">
    <source>
        <dbReference type="SAM" id="MobiDB-lite"/>
    </source>
</evidence>
<keyword evidence="4" id="KW-1003">Cell membrane</keyword>
<dbReference type="GO" id="GO:0005886">
    <property type="term" value="C:plasma membrane"/>
    <property type="evidence" value="ECO:0007669"/>
    <property type="project" value="UniProtKB-SubCell"/>
</dbReference>
<evidence type="ECO:0000313" key="14">
    <source>
        <dbReference type="Proteomes" id="UP000294599"/>
    </source>
</evidence>
<dbReference type="NCBIfam" id="TIGR01710">
    <property type="entry name" value="typeII_sec_gspG"/>
    <property type="match status" value="1"/>
</dbReference>
<feature type="domain" description="Type II secretion system protein GspG C-terminal" evidence="12">
    <location>
        <begin position="43"/>
        <end position="154"/>
    </location>
</feature>
<evidence type="ECO:0000256" key="3">
    <source>
        <dbReference type="ARBA" id="ARBA00020042"/>
    </source>
</evidence>
<feature type="region of interest" description="Disordered" evidence="10">
    <location>
        <begin position="136"/>
        <end position="159"/>
    </location>
</feature>
<reference evidence="13 14" key="1">
    <citation type="submission" date="2019-03" db="EMBL/GenBank/DDBJ databases">
        <title>Genomic Encyclopedia of Type Strains, Phase IV (KMG-IV): sequencing the most valuable type-strain genomes for metagenomic binning, comparative biology and taxonomic classification.</title>
        <authorList>
            <person name="Goeker M."/>
        </authorList>
    </citation>
    <scope>NUCLEOTIDE SEQUENCE [LARGE SCALE GENOMIC DNA]</scope>
    <source>
        <strain evidence="13 14">DSM 21944</strain>
    </source>
</reference>
<dbReference type="Pfam" id="PF07963">
    <property type="entry name" value="N_methyl"/>
    <property type="match status" value="1"/>
</dbReference>
<dbReference type="InterPro" id="IPR045584">
    <property type="entry name" value="Pilin-like"/>
</dbReference>
<evidence type="ECO:0000256" key="7">
    <source>
        <dbReference type="ARBA" id="ARBA00022692"/>
    </source>
</evidence>
<dbReference type="SUPFAM" id="SSF54523">
    <property type="entry name" value="Pili subunits"/>
    <property type="match status" value="1"/>
</dbReference>
<keyword evidence="8 11" id="KW-1133">Transmembrane helix</keyword>
<dbReference type="PRINTS" id="PR00813">
    <property type="entry name" value="BCTERIALGSPG"/>
</dbReference>
<comment type="similarity">
    <text evidence="2">Belongs to the GSP G family.</text>
</comment>
<dbReference type="Pfam" id="PF08334">
    <property type="entry name" value="T2SSG"/>
    <property type="match status" value="1"/>
</dbReference>
<evidence type="ECO:0000256" key="2">
    <source>
        <dbReference type="ARBA" id="ARBA00009984"/>
    </source>
</evidence>
<dbReference type="AlphaFoldDB" id="A0A4R3L416"/>
<keyword evidence="5" id="KW-0488">Methylation</keyword>
<accession>A0A4R3L416</accession>
<dbReference type="InterPro" id="IPR013545">
    <property type="entry name" value="T2SS_protein-GspG_C"/>
</dbReference>
<dbReference type="EMBL" id="SMAF01000021">
    <property type="protein sequence ID" value="TCS94491.1"/>
    <property type="molecule type" value="Genomic_DNA"/>
</dbReference>
<dbReference type="Proteomes" id="UP000294599">
    <property type="component" value="Unassembled WGS sequence"/>
</dbReference>
<feature type="region of interest" description="Disordered" evidence="10">
    <location>
        <begin position="89"/>
        <end position="108"/>
    </location>
</feature>
<comment type="caution">
    <text evidence="13">The sequence shown here is derived from an EMBL/GenBank/DDBJ whole genome shotgun (WGS) entry which is preliminary data.</text>
</comment>
<feature type="transmembrane region" description="Helical" evidence="11">
    <location>
        <begin position="21"/>
        <end position="41"/>
    </location>
</feature>
<dbReference type="InterPro" id="IPR012902">
    <property type="entry name" value="N_methyl_site"/>
</dbReference>
<gene>
    <name evidence="13" type="ORF">EDC25_12110</name>
</gene>
<evidence type="ECO:0000313" key="13">
    <source>
        <dbReference type="EMBL" id="TCS94491.1"/>
    </source>
</evidence>
<evidence type="ECO:0000256" key="1">
    <source>
        <dbReference type="ARBA" id="ARBA00004377"/>
    </source>
</evidence>
<dbReference type="PROSITE" id="PS00409">
    <property type="entry name" value="PROKAR_NTER_METHYL"/>
    <property type="match status" value="1"/>
</dbReference>
<dbReference type="PANTHER" id="PTHR30093">
    <property type="entry name" value="GENERAL SECRETION PATHWAY PROTEIN G"/>
    <property type="match status" value="1"/>
</dbReference>
<keyword evidence="6" id="KW-0997">Cell inner membrane</keyword>
<proteinExistence type="inferred from homology"/>
<keyword evidence="14" id="KW-1185">Reference proteome</keyword>
<evidence type="ECO:0000256" key="11">
    <source>
        <dbReference type="SAM" id="Phobius"/>
    </source>
</evidence>
<dbReference type="Gene3D" id="3.30.700.10">
    <property type="entry name" value="Glycoprotein, Type 4 Pilin"/>
    <property type="match status" value="1"/>
</dbReference>
<evidence type="ECO:0000256" key="9">
    <source>
        <dbReference type="ARBA" id="ARBA00023136"/>
    </source>
</evidence>
<dbReference type="NCBIfam" id="TIGR02532">
    <property type="entry name" value="IV_pilin_GFxxxE"/>
    <property type="match status" value="1"/>
</dbReference>
<dbReference type="PANTHER" id="PTHR30093:SF44">
    <property type="entry name" value="TYPE II SECRETION SYSTEM CORE PROTEIN G"/>
    <property type="match status" value="1"/>
</dbReference>
<dbReference type="InterPro" id="IPR010054">
    <property type="entry name" value="Type2_sec_GspG"/>
</dbReference>